<protein>
    <submittedName>
        <fullName evidence="1">SIR2 family protein</fullName>
    </submittedName>
</protein>
<evidence type="ECO:0000313" key="1">
    <source>
        <dbReference type="EMBL" id="UVF19505.1"/>
    </source>
</evidence>
<name>A0ABY5RQG1_9HYPH</name>
<keyword evidence="2" id="KW-1185">Reference proteome</keyword>
<dbReference type="PIRSF" id="PIRSF033541">
    <property type="entry name" value="ORF25P_Sir2"/>
    <property type="match status" value="1"/>
</dbReference>
<dbReference type="CDD" id="cd01406">
    <property type="entry name" value="SIR2-like"/>
    <property type="match status" value="1"/>
</dbReference>
<dbReference type="InterPro" id="IPR029035">
    <property type="entry name" value="DHS-like_NAD/FAD-binding_dom"/>
</dbReference>
<dbReference type="SUPFAM" id="SSF52467">
    <property type="entry name" value="DHS-like NAD/FAD-binding domain"/>
    <property type="match status" value="1"/>
</dbReference>
<gene>
    <name evidence="1" type="ORF">HPT29_024320</name>
</gene>
<organism evidence="1 2">
    <name type="scientific">Microvirga terrae</name>
    <dbReference type="NCBI Taxonomy" id="2740529"/>
    <lineage>
        <taxon>Bacteria</taxon>
        <taxon>Pseudomonadati</taxon>
        <taxon>Pseudomonadota</taxon>
        <taxon>Alphaproteobacteria</taxon>
        <taxon>Hyphomicrobiales</taxon>
        <taxon>Methylobacteriaceae</taxon>
        <taxon>Microvirga</taxon>
    </lineage>
</organism>
<evidence type="ECO:0000313" key="2">
    <source>
        <dbReference type="Proteomes" id="UP001017257"/>
    </source>
</evidence>
<dbReference type="Pfam" id="PF13289">
    <property type="entry name" value="SIR2_2"/>
    <property type="match status" value="1"/>
</dbReference>
<dbReference type="Proteomes" id="UP001017257">
    <property type="component" value="Chromosome"/>
</dbReference>
<dbReference type="EMBL" id="CP102845">
    <property type="protein sequence ID" value="UVF19505.1"/>
    <property type="molecule type" value="Genomic_DNA"/>
</dbReference>
<reference evidence="1" key="1">
    <citation type="submission" date="2022-08" db="EMBL/GenBank/DDBJ databases">
        <title>Microvirga terrae sp. nov., isolated from soil.</title>
        <authorList>
            <person name="Kim K.H."/>
            <person name="Seo Y.L."/>
            <person name="Kim J.M."/>
            <person name="Lee J.K."/>
            <person name="Han D.M."/>
            <person name="Jeon C.O."/>
        </authorList>
    </citation>
    <scope>NUCLEOTIDE SEQUENCE</scope>
    <source>
        <strain evidence="1">R24</strain>
    </source>
</reference>
<proteinExistence type="predicted"/>
<dbReference type="InterPro" id="IPR014583">
    <property type="entry name" value="Uncharacterised_Sir2-like"/>
</dbReference>
<sequence>MLKESGVLEGLVEAIRQRQAILFAGAGVSMTVGLPSWSTLIEHIAQELEIDLTDFRGTDLNYLTLAEYYRLKQGSIGPLRSWMDRNWTIPEEALKTSRVHELICKLDFPIIYTTNFDRNLENSYDLYGKDYVKIVNAKDVARIHEDVTQIVKYHGDFDDDGSIVIAETDYLERLSFESPLDIKFRSDALGKTILFIGYSMTDLNIRFLMHRLWKTWADSGYERDRPQSYVFMLRPNPVEQAVLEQWGLQVLTEKECKPEAALETFLAKLHKAVEEDGACA</sequence>
<accession>A0ABY5RQG1</accession>
<dbReference type="RefSeq" id="WP_173946389.1">
    <property type="nucleotide sequence ID" value="NZ_CP102845.1"/>
</dbReference>